<protein>
    <submittedName>
        <fullName evidence="2">Uncharacterized protein</fullName>
    </submittedName>
</protein>
<comment type="caution">
    <text evidence="2">The sequence shown here is derived from an EMBL/GenBank/DDBJ whole genome shotgun (WGS) entry which is preliminary data.</text>
</comment>
<dbReference type="AlphaFoldDB" id="A0A3N0YGS9"/>
<sequence length="121" mass="13076">MDVLLGRQLSSIGLVCQGNFGPRRRRREPTPQSAFVATSSLPLACPNTQESPHTKSGYKWNPTAKAMMNTNQKSCGPHRVTPGPDGDPGLWQGGQVELTVRAVPLPGSAQRINQPSCQRLT</sequence>
<organism evidence="2 3">
    <name type="scientific">Anabarilius grahami</name>
    <name type="common">Kanglang fish</name>
    <name type="synonym">Barilius grahami</name>
    <dbReference type="NCBI Taxonomy" id="495550"/>
    <lineage>
        <taxon>Eukaryota</taxon>
        <taxon>Metazoa</taxon>
        <taxon>Chordata</taxon>
        <taxon>Craniata</taxon>
        <taxon>Vertebrata</taxon>
        <taxon>Euteleostomi</taxon>
        <taxon>Actinopterygii</taxon>
        <taxon>Neopterygii</taxon>
        <taxon>Teleostei</taxon>
        <taxon>Ostariophysi</taxon>
        <taxon>Cypriniformes</taxon>
        <taxon>Xenocyprididae</taxon>
        <taxon>Xenocypridinae</taxon>
        <taxon>Xenocypridinae incertae sedis</taxon>
        <taxon>Anabarilius</taxon>
    </lineage>
</organism>
<accession>A0A3N0YGS9</accession>
<evidence type="ECO:0000256" key="1">
    <source>
        <dbReference type="SAM" id="MobiDB-lite"/>
    </source>
</evidence>
<dbReference type="OrthoDB" id="5562028at2759"/>
<gene>
    <name evidence="2" type="ORF">DPX16_19948</name>
</gene>
<evidence type="ECO:0000313" key="3">
    <source>
        <dbReference type="Proteomes" id="UP000281406"/>
    </source>
</evidence>
<proteinExistence type="predicted"/>
<dbReference type="EMBL" id="RJVU01042615">
    <property type="protein sequence ID" value="ROL45008.1"/>
    <property type="molecule type" value="Genomic_DNA"/>
</dbReference>
<reference evidence="2 3" key="1">
    <citation type="submission" date="2018-10" db="EMBL/GenBank/DDBJ databases">
        <title>Genome assembly for a Yunnan-Guizhou Plateau 3E fish, Anabarilius grahami (Regan), and its evolutionary and genetic applications.</title>
        <authorList>
            <person name="Jiang W."/>
        </authorList>
    </citation>
    <scope>NUCLEOTIDE SEQUENCE [LARGE SCALE GENOMIC DNA]</scope>
    <source>
        <strain evidence="2">AG-KIZ</strain>
        <tissue evidence="2">Muscle</tissue>
    </source>
</reference>
<feature type="region of interest" description="Disordered" evidence="1">
    <location>
        <begin position="68"/>
        <end position="92"/>
    </location>
</feature>
<dbReference type="Proteomes" id="UP000281406">
    <property type="component" value="Unassembled WGS sequence"/>
</dbReference>
<name>A0A3N0YGS9_ANAGA</name>
<evidence type="ECO:0000313" key="2">
    <source>
        <dbReference type="EMBL" id="ROL45008.1"/>
    </source>
</evidence>
<keyword evidence="3" id="KW-1185">Reference proteome</keyword>